<evidence type="ECO:0000313" key="3">
    <source>
        <dbReference type="Proteomes" id="UP001260188"/>
    </source>
</evidence>
<protein>
    <submittedName>
        <fullName evidence="2">Uncharacterized protein</fullName>
    </submittedName>
</protein>
<keyword evidence="3" id="KW-1185">Reference proteome</keyword>
<dbReference type="RefSeq" id="WP_309666199.1">
    <property type="nucleotide sequence ID" value="NZ_JAVIZA010000001.1"/>
</dbReference>
<sequence>MMIDPRPDDELEPKPTGSLDEDVFADLPAFDVVDGELMPRAPEARSVTMAG</sequence>
<gene>
    <name evidence="2" type="ORF">QE367_001806</name>
</gene>
<dbReference type="EMBL" id="JAVIZA010000001">
    <property type="protein sequence ID" value="MDR6167602.1"/>
    <property type="molecule type" value="Genomic_DNA"/>
</dbReference>
<comment type="caution">
    <text evidence="2">The sequence shown here is derived from an EMBL/GenBank/DDBJ whole genome shotgun (WGS) entry which is preliminary data.</text>
</comment>
<accession>A0ABU1I136</accession>
<evidence type="ECO:0000313" key="2">
    <source>
        <dbReference type="EMBL" id="MDR6167602.1"/>
    </source>
</evidence>
<reference evidence="2 3" key="1">
    <citation type="submission" date="2023-08" db="EMBL/GenBank/DDBJ databases">
        <title>Functional and genomic diversity of the sorghum phyllosphere microbiome.</title>
        <authorList>
            <person name="Shade A."/>
        </authorList>
    </citation>
    <scope>NUCLEOTIDE SEQUENCE [LARGE SCALE GENOMIC DNA]</scope>
    <source>
        <strain evidence="2 3">SORGH_AS_0919</strain>
    </source>
</reference>
<name>A0ABU1I136_9MICO</name>
<organism evidence="2 3">
    <name type="scientific">Microbacterium paludicola</name>
    <dbReference type="NCBI Taxonomy" id="300019"/>
    <lineage>
        <taxon>Bacteria</taxon>
        <taxon>Bacillati</taxon>
        <taxon>Actinomycetota</taxon>
        <taxon>Actinomycetes</taxon>
        <taxon>Micrococcales</taxon>
        <taxon>Microbacteriaceae</taxon>
        <taxon>Microbacterium</taxon>
    </lineage>
</organism>
<evidence type="ECO:0000256" key="1">
    <source>
        <dbReference type="SAM" id="MobiDB-lite"/>
    </source>
</evidence>
<proteinExistence type="predicted"/>
<dbReference type="Proteomes" id="UP001260188">
    <property type="component" value="Unassembled WGS sequence"/>
</dbReference>
<feature type="region of interest" description="Disordered" evidence="1">
    <location>
        <begin position="1"/>
        <end position="21"/>
    </location>
</feature>